<protein>
    <submittedName>
        <fullName evidence="1">GxxExxY protein</fullName>
    </submittedName>
</protein>
<evidence type="ECO:0000313" key="1">
    <source>
        <dbReference type="EMBL" id="HIZ02584.1"/>
    </source>
</evidence>
<dbReference type="EMBL" id="DXCK01000131">
    <property type="protein sequence ID" value="HIZ02584.1"/>
    <property type="molecule type" value="Genomic_DNA"/>
</dbReference>
<dbReference type="Pfam" id="PF13366">
    <property type="entry name" value="PDDEXK_3"/>
    <property type="match status" value="1"/>
</dbReference>
<evidence type="ECO:0000313" key="2">
    <source>
        <dbReference type="Proteomes" id="UP000824023"/>
    </source>
</evidence>
<gene>
    <name evidence="1" type="ORF">H9819_10125</name>
</gene>
<comment type="caution">
    <text evidence="1">The sequence shown here is derived from an EMBL/GenBank/DDBJ whole genome shotgun (WGS) entry which is preliminary data.</text>
</comment>
<sequence length="135" mass="16092">MLEKEEKDGILQAFYEVYNTLGYGFLEKVYQNALYLELKRRGFSVEAQKKIEVRYLDRIVGEYYADMVVNGNVILELKAVDFLLPEHEYQLINYLRATDIEIGYILNFGKHATFRRKIYSNERKKARNTSRYVEE</sequence>
<organism evidence="1 2">
    <name type="scientific">Candidatus Bacteroides merdipullorum</name>
    <dbReference type="NCBI Taxonomy" id="2838474"/>
    <lineage>
        <taxon>Bacteria</taxon>
        <taxon>Pseudomonadati</taxon>
        <taxon>Bacteroidota</taxon>
        <taxon>Bacteroidia</taxon>
        <taxon>Bacteroidales</taxon>
        <taxon>Bacteroidaceae</taxon>
        <taxon>Bacteroides</taxon>
    </lineage>
</organism>
<dbReference type="NCBIfam" id="TIGR04256">
    <property type="entry name" value="GxxExxY"/>
    <property type="match status" value="1"/>
</dbReference>
<dbReference type="AlphaFoldDB" id="A0A9D2A7C8"/>
<reference evidence="1" key="1">
    <citation type="journal article" date="2021" name="PeerJ">
        <title>Extensive microbial diversity within the chicken gut microbiome revealed by metagenomics and culture.</title>
        <authorList>
            <person name="Gilroy R."/>
            <person name="Ravi A."/>
            <person name="Getino M."/>
            <person name="Pursley I."/>
            <person name="Horton D.L."/>
            <person name="Alikhan N.F."/>
            <person name="Baker D."/>
            <person name="Gharbi K."/>
            <person name="Hall N."/>
            <person name="Watson M."/>
            <person name="Adriaenssens E.M."/>
            <person name="Foster-Nyarko E."/>
            <person name="Jarju S."/>
            <person name="Secka A."/>
            <person name="Antonio M."/>
            <person name="Oren A."/>
            <person name="Chaudhuri R.R."/>
            <person name="La Ragione R."/>
            <person name="Hildebrand F."/>
            <person name="Pallen M.J."/>
        </authorList>
    </citation>
    <scope>NUCLEOTIDE SEQUENCE</scope>
    <source>
        <strain evidence="1">ChiHjej12B11-24981</strain>
    </source>
</reference>
<reference evidence="1" key="2">
    <citation type="submission" date="2021-04" db="EMBL/GenBank/DDBJ databases">
        <authorList>
            <person name="Gilroy R."/>
        </authorList>
    </citation>
    <scope>NUCLEOTIDE SEQUENCE</scope>
    <source>
        <strain evidence="1">ChiHjej12B11-24981</strain>
    </source>
</reference>
<dbReference type="InterPro" id="IPR026350">
    <property type="entry name" value="GxxExxY"/>
</dbReference>
<accession>A0A9D2A7C8</accession>
<name>A0A9D2A7C8_9BACE</name>
<proteinExistence type="predicted"/>
<dbReference type="Proteomes" id="UP000824023">
    <property type="component" value="Unassembled WGS sequence"/>
</dbReference>